<name>A0AAI8YAW4_9PEZI</name>
<protein>
    <submittedName>
        <fullName evidence="2">Uu.00g033720.m01.CDS01</fullName>
    </submittedName>
</protein>
<organism evidence="2 3">
    <name type="scientific">Anthostomella pinea</name>
    <dbReference type="NCBI Taxonomy" id="933095"/>
    <lineage>
        <taxon>Eukaryota</taxon>
        <taxon>Fungi</taxon>
        <taxon>Dikarya</taxon>
        <taxon>Ascomycota</taxon>
        <taxon>Pezizomycotina</taxon>
        <taxon>Sordariomycetes</taxon>
        <taxon>Xylariomycetidae</taxon>
        <taxon>Xylariales</taxon>
        <taxon>Xylariaceae</taxon>
        <taxon>Anthostomella</taxon>
    </lineage>
</organism>
<reference evidence="2" key="1">
    <citation type="submission" date="2023-10" db="EMBL/GenBank/DDBJ databases">
        <authorList>
            <person name="Hackl T."/>
        </authorList>
    </citation>
    <scope>NUCLEOTIDE SEQUENCE</scope>
</reference>
<keyword evidence="3" id="KW-1185">Reference proteome</keyword>
<dbReference type="AlphaFoldDB" id="A0AAI8YAW4"/>
<evidence type="ECO:0000256" key="1">
    <source>
        <dbReference type="SAM" id="SignalP"/>
    </source>
</evidence>
<accession>A0AAI8YAW4</accession>
<keyword evidence="1" id="KW-0732">Signal</keyword>
<dbReference type="Proteomes" id="UP001295740">
    <property type="component" value="Unassembled WGS sequence"/>
</dbReference>
<comment type="caution">
    <text evidence="2">The sequence shown here is derived from an EMBL/GenBank/DDBJ whole genome shotgun (WGS) entry which is preliminary data.</text>
</comment>
<dbReference type="EMBL" id="CAUWAG010000003">
    <property type="protein sequence ID" value="CAJ2500519.1"/>
    <property type="molecule type" value="Genomic_DNA"/>
</dbReference>
<gene>
    <name evidence="2" type="ORF">KHLLAP_LOCUS987</name>
</gene>
<sequence length="108" mass="12251">MLPKLALSLLIAASAAHGWSFKAYKDHNCKGDVAWDESGTGTITSEDKDVSYRTEIPDMDTPKKIKFALGIDDEVFMAKGGDEEKFDHGDNGKFIDWTDWREWYVMSR</sequence>
<feature type="signal peptide" evidence="1">
    <location>
        <begin position="1"/>
        <end position="18"/>
    </location>
</feature>
<feature type="chain" id="PRO_5042571800" evidence="1">
    <location>
        <begin position="19"/>
        <end position="108"/>
    </location>
</feature>
<evidence type="ECO:0000313" key="3">
    <source>
        <dbReference type="Proteomes" id="UP001295740"/>
    </source>
</evidence>
<proteinExistence type="predicted"/>
<evidence type="ECO:0000313" key="2">
    <source>
        <dbReference type="EMBL" id="CAJ2500519.1"/>
    </source>
</evidence>